<keyword evidence="2" id="KW-1185">Reference proteome</keyword>
<sequence length="711" mass="80486">MTERKVLAEFPYELKPVEKGYNRRTLYINLSTKAIESRPVTDLMIDKFVGGKGFDLYLMWHSVKDTTRWNDPENEICIAFGPLCGNTNYPGSGKSIVTTISPLTDIPIDCNVGGHFGPYAKFSGWDAIEIQGKSEEEIIVFIDGDKGIVQILSAPDEEINSHILAERLIAEFADNPNGYQYVSVVSSGKAAEYVPISCLNFSFWDKRRKVARLKQAGRGGTGMVFRDKKIKALVVKYSGLKGDTNHPVDLETLQKTGLKLHKEIEEGDDKQNRMRQVGTAHLVEIMNDYDLLPIKNFKYGQMEEAKGLASWEFKKLFTQGLPDGCWFGCSLSCCKAVDNFIPRTGPYKGQKVTVDGPEYETVGGCGSNLCIWNARDVVELNFYCDTYGIDTISFGTSCAFAMECYEYGILNKERTGGLDLSWGNADSVFELIHQMGRGEGFGVIVGQGVHKMKEIFAREYGADPKLLQDIGMEAKGLEYSQYMSKESLAQQGGYTLALKGPQHDEAWLIFMDMVNNQIPTFEDKAEALHYFPMFRTWFGLQGLCKLPWNDIEPANNAETDEPAKVPEHVQNYIDIYTAITGRPLDKEELIRQSERVYNFQKVFCMRMGKGRRIDDIPPYRAVGPVTEEEYLSRKERYDKLLKEKQGIDPEGKSTQEKMALLRAYREDQYQQLVDAVYKRKGWTKEGIPTIEHLKSLGMDLPEVVEVVKRFL</sequence>
<comment type="caution">
    <text evidence="1">The sequence shown here is derived from an EMBL/GenBank/DDBJ whole genome shotgun (WGS) entry which is preliminary data.</text>
</comment>
<reference evidence="1" key="1">
    <citation type="submission" date="2019-03" db="EMBL/GenBank/DDBJ databases">
        <title>Candidatus Syntrophosphaera thermopropionivorans: a novel player in syntrophic propionate oxidation during anaerobic digestion.</title>
        <authorList>
            <person name="Dyksma S."/>
        </authorList>
    </citation>
    <scope>NUCLEOTIDE SEQUENCE</scope>
    <source>
        <strain evidence="1">W5</strain>
    </source>
</reference>
<name>A0AC61QK99_9BACT</name>
<protein>
    <submittedName>
        <fullName evidence="1">Aldehyde:ferredoxin oxidoreductase</fullName>
    </submittedName>
</protein>
<gene>
    <name evidence="1" type="ORF">E0946_01420</name>
</gene>
<dbReference type="Proteomes" id="UP000294588">
    <property type="component" value="Unassembled WGS sequence"/>
</dbReference>
<dbReference type="EMBL" id="SMOG01000002">
    <property type="protein sequence ID" value="TDF74119.1"/>
    <property type="molecule type" value="Genomic_DNA"/>
</dbReference>
<evidence type="ECO:0000313" key="2">
    <source>
        <dbReference type="Proteomes" id="UP000294588"/>
    </source>
</evidence>
<proteinExistence type="predicted"/>
<organism evidence="1 2">
    <name type="scientific">Candidatus Syntrophosphaera thermopropionivorans</name>
    <dbReference type="NCBI Taxonomy" id="2593015"/>
    <lineage>
        <taxon>Bacteria</taxon>
        <taxon>Pseudomonadati</taxon>
        <taxon>Candidatus Cloacimonadota</taxon>
        <taxon>Candidatus Cloacimonadia</taxon>
        <taxon>Candidatus Cloacimonadales</taxon>
        <taxon>Candidatus Cloacimonadaceae</taxon>
        <taxon>Candidatus Syntrophosphaera</taxon>
    </lineage>
</organism>
<accession>A0AC61QK99</accession>
<evidence type="ECO:0000313" key="1">
    <source>
        <dbReference type="EMBL" id="TDF74119.1"/>
    </source>
</evidence>